<dbReference type="Pfam" id="PF04250">
    <property type="entry name" value="DUF429"/>
    <property type="match status" value="1"/>
</dbReference>
<dbReference type="Proteomes" id="UP000475545">
    <property type="component" value="Unassembled WGS sequence"/>
</dbReference>
<organism evidence="1 2">
    <name type="scientific">Gordonia mangrovi</name>
    <dbReference type="NCBI Taxonomy" id="2665643"/>
    <lineage>
        <taxon>Bacteria</taxon>
        <taxon>Bacillati</taxon>
        <taxon>Actinomycetota</taxon>
        <taxon>Actinomycetes</taxon>
        <taxon>Mycobacteriales</taxon>
        <taxon>Gordoniaceae</taxon>
        <taxon>Gordonia</taxon>
    </lineage>
</organism>
<protein>
    <submittedName>
        <fullName evidence="1">DUF429 domain-containing protein</fullName>
    </submittedName>
</protein>
<keyword evidence="2" id="KW-1185">Reference proteome</keyword>
<proteinExistence type="predicted"/>
<reference evidence="1 2" key="1">
    <citation type="submission" date="2019-11" db="EMBL/GenBank/DDBJ databases">
        <title>Gordonia sp. nov., a novel actinobacterium isolated from mangrove soil in Hainan.</title>
        <authorList>
            <person name="Huang X."/>
            <person name="Xie Y."/>
            <person name="Chu X."/>
            <person name="Xiao K."/>
        </authorList>
    </citation>
    <scope>NUCLEOTIDE SEQUENCE [LARGE SCALE GENOMIC DNA]</scope>
    <source>
        <strain evidence="1 2">HNM0687</strain>
    </source>
</reference>
<dbReference type="RefSeq" id="WP_160904506.1">
    <property type="nucleotide sequence ID" value="NZ_CP102850.1"/>
</dbReference>
<sequence>MRTAGVDLAASPARTAVAVIEWVDGMARLVELAMPADDERITELVVGAERIGIDAPFGWPDAFVDLVVAQHRGRLESGRRLDDIEHRRPLAYRRTDRVVAAAKLGNPLSVSADQIAHVAFRCAGLLADLGVTDRVEGWAVEAYPAAALKHWGLTHRGYKGVARREVLAASYGTVSTRAPWLDCGAYRELLRVDDNAFDAVITALIARAAALGRTRLPEGADREVAAREGWIHVPDCGLDELI</sequence>
<name>A0A6L7GYD7_9ACTN</name>
<dbReference type="InterPro" id="IPR007362">
    <property type="entry name" value="DUF429"/>
</dbReference>
<comment type="caution">
    <text evidence="1">The sequence shown here is derived from an EMBL/GenBank/DDBJ whole genome shotgun (WGS) entry which is preliminary data.</text>
</comment>
<gene>
    <name evidence="1" type="ORF">GIY30_23590</name>
</gene>
<evidence type="ECO:0000313" key="1">
    <source>
        <dbReference type="EMBL" id="MXP24311.1"/>
    </source>
</evidence>
<dbReference type="EMBL" id="WMBR01000010">
    <property type="protein sequence ID" value="MXP24311.1"/>
    <property type="molecule type" value="Genomic_DNA"/>
</dbReference>
<evidence type="ECO:0000313" key="2">
    <source>
        <dbReference type="Proteomes" id="UP000475545"/>
    </source>
</evidence>
<dbReference type="AlphaFoldDB" id="A0A6L7GYD7"/>
<accession>A0A6L7GYD7</accession>